<reference evidence="3 4" key="1">
    <citation type="journal article" date="2016" name="Nat. Commun.">
        <title>Thousands of microbial genomes shed light on interconnected biogeochemical processes in an aquifer system.</title>
        <authorList>
            <person name="Anantharaman K."/>
            <person name="Brown C.T."/>
            <person name="Hug L.A."/>
            <person name="Sharon I."/>
            <person name="Castelle C.J."/>
            <person name="Probst A.J."/>
            <person name="Thomas B.C."/>
            <person name="Singh A."/>
            <person name="Wilkins M.J."/>
            <person name="Karaoz U."/>
            <person name="Brodie E.L."/>
            <person name="Williams K.H."/>
            <person name="Hubbard S.S."/>
            <person name="Banfield J.F."/>
        </authorList>
    </citation>
    <scope>NUCLEOTIDE SEQUENCE [LARGE SCALE GENOMIC DNA]</scope>
</reference>
<evidence type="ECO:0008006" key="5">
    <source>
        <dbReference type="Google" id="ProtNLM"/>
    </source>
</evidence>
<dbReference type="InterPro" id="IPR036565">
    <property type="entry name" value="Mur-like_cat_sf"/>
</dbReference>
<dbReference type="SUPFAM" id="SSF53244">
    <property type="entry name" value="MurD-like peptide ligases, peptide-binding domain"/>
    <property type="match status" value="1"/>
</dbReference>
<dbReference type="STRING" id="1797785.A3B45_00090"/>
<protein>
    <recommendedName>
        <fullName evidence="5">UDP-N-acetylmuramoyl-L-alanyl-D-glutamate--2, 6-diaminopimelate ligase</fullName>
    </recommendedName>
</protein>
<dbReference type="PANTHER" id="PTHR23135:SF4">
    <property type="entry name" value="UDP-N-ACETYLMURAMOYL-L-ALANYL-D-GLUTAMATE--2,6-DIAMINOPIMELATE LIGASE MURE HOMOLOG, CHLOROPLASTIC"/>
    <property type="match status" value="1"/>
</dbReference>
<comment type="caution">
    <text evidence="3">The sequence shown here is derived from an EMBL/GenBank/DDBJ whole genome shotgun (WGS) entry which is preliminary data.</text>
</comment>
<dbReference type="Gene3D" id="3.90.190.20">
    <property type="entry name" value="Mur ligase, C-terminal domain"/>
    <property type="match status" value="1"/>
</dbReference>
<dbReference type="EMBL" id="MFDM01000023">
    <property type="protein sequence ID" value="OGE42596.1"/>
    <property type="molecule type" value="Genomic_DNA"/>
</dbReference>
<feature type="domain" description="Mur ligase C-terminal" evidence="1">
    <location>
        <begin position="238"/>
        <end position="369"/>
    </location>
</feature>
<feature type="domain" description="Mur ligase central" evidence="2">
    <location>
        <begin position="42"/>
        <end position="216"/>
    </location>
</feature>
<sequence>MKQLLRSIVPQWIINNFYHLPLAFLANVFYGSPTGGMAVIGVTGTDGKTTTTNMIYQILKIAGKKVSMVSTINAFVGGKTYDTGFHVTSPNPFMVQKFARQAKDAGDKFLVLEVTSHALNQYRFWGINFEVGVITNITHEHLDYHKSWENYFQAKLKLIKDVKFAIINQNLKQLIMRKTLTFGLSKGDFSQKDLKLKLKVPGDYNLENALAALAVAFCLDIDRKIAQGVLENFSALEGRMEEIKNKRGITVVVDFAHTPNALGQALKTLQQQTKGKLIAVFGCAGKRDVGKRFLMGQVSASFADITVVTAEDPRGELSEINKQIVAGALKIGAKLGTNLFVVEDRREAIDFAINSLAKETDTVGIFGKGHERSMNLDGKKELPWLDREAVEKVLNG</sequence>
<dbReference type="GO" id="GO:0005524">
    <property type="term" value="F:ATP binding"/>
    <property type="evidence" value="ECO:0007669"/>
    <property type="project" value="InterPro"/>
</dbReference>
<evidence type="ECO:0000259" key="2">
    <source>
        <dbReference type="Pfam" id="PF08245"/>
    </source>
</evidence>
<dbReference type="Gene3D" id="3.40.1190.10">
    <property type="entry name" value="Mur-like, catalytic domain"/>
    <property type="match status" value="1"/>
</dbReference>
<proteinExistence type="predicted"/>
<dbReference type="SUPFAM" id="SSF53623">
    <property type="entry name" value="MurD-like peptide ligases, catalytic domain"/>
    <property type="match status" value="1"/>
</dbReference>
<dbReference type="Proteomes" id="UP000178565">
    <property type="component" value="Unassembled WGS sequence"/>
</dbReference>
<organism evidence="3 4">
    <name type="scientific">Candidatus Daviesbacteria bacterium RIFCSPLOWO2_01_FULL_39_12</name>
    <dbReference type="NCBI Taxonomy" id="1797785"/>
    <lineage>
        <taxon>Bacteria</taxon>
        <taxon>Candidatus Daviesiibacteriota</taxon>
    </lineage>
</organism>
<dbReference type="GO" id="GO:0016881">
    <property type="term" value="F:acid-amino acid ligase activity"/>
    <property type="evidence" value="ECO:0007669"/>
    <property type="project" value="InterPro"/>
</dbReference>
<dbReference type="InterPro" id="IPR004101">
    <property type="entry name" value="Mur_ligase_C"/>
</dbReference>
<evidence type="ECO:0000313" key="3">
    <source>
        <dbReference type="EMBL" id="OGE42596.1"/>
    </source>
</evidence>
<accession>A0A1F5KNV4</accession>
<dbReference type="Pfam" id="PF02875">
    <property type="entry name" value="Mur_ligase_C"/>
    <property type="match status" value="1"/>
</dbReference>
<name>A0A1F5KNV4_9BACT</name>
<evidence type="ECO:0000313" key="4">
    <source>
        <dbReference type="Proteomes" id="UP000178565"/>
    </source>
</evidence>
<evidence type="ECO:0000259" key="1">
    <source>
        <dbReference type="Pfam" id="PF02875"/>
    </source>
</evidence>
<gene>
    <name evidence="3" type="ORF">A3B45_00090</name>
</gene>
<dbReference type="InterPro" id="IPR013221">
    <property type="entry name" value="Mur_ligase_cen"/>
</dbReference>
<dbReference type="InterPro" id="IPR036615">
    <property type="entry name" value="Mur_ligase_C_dom_sf"/>
</dbReference>
<dbReference type="PANTHER" id="PTHR23135">
    <property type="entry name" value="MUR LIGASE FAMILY MEMBER"/>
    <property type="match status" value="1"/>
</dbReference>
<dbReference type="Pfam" id="PF08245">
    <property type="entry name" value="Mur_ligase_M"/>
    <property type="match status" value="1"/>
</dbReference>
<dbReference type="AlphaFoldDB" id="A0A1F5KNV4"/>